<keyword evidence="2" id="KW-1003">Cell membrane</keyword>
<dbReference type="InterPro" id="IPR027417">
    <property type="entry name" value="P-loop_NTPase"/>
</dbReference>
<reference evidence="7 8" key="1">
    <citation type="submission" date="2015-02" db="EMBL/GenBank/DDBJ databases">
        <title>Genome Sequencing of Rickettsiales.</title>
        <authorList>
            <person name="Daugherty S.C."/>
            <person name="Su Q."/>
            <person name="Abolude K."/>
            <person name="Beier-Sexton M."/>
            <person name="Carlyon J.A."/>
            <person name="Carter R."/>
            <person name="Day N.P."/>
            <person name="Dumler S.J."/>
            <person name="Dyachenko V."/>
            <person name="Godinez A."/>
            <person name="Kurtti T.J."/>
            <person name="Lichay M."/>
            <person name="Mullins K.E."/>
            <person name="Ott S."/>
            <person name="Pappas-Brown V."/>
            <person name="Paris D.H."/>
            <person name="Patel P."/>
            <person name="Richards A.L."/>
            <person name="Sadzewicz L."/>
            <person name="Sears K."/>
            <person name="Seidman D."/>
            <person name="Sengamalay N."/>
            <person name="Stenos J."/>
            <person name="Tallon L.J."/>
            <person name="Vincent G."/>
            <person name="Fraser C.M."/>
            <person name="Munderloh U."/>
            <person name="Dunning-Hotopp J.C."/>
        </authorList>
    </citation>
    <scope>NUCLEOTIDE SEQUENCE [LARGE SCALE GENOMIC DNA]</scope>
    <source>
        <strain evidence="7 8">Gilliam</strain>
    </source>
</reference>
<evidence type="ECO:0000259" key="6">
    <source>
        <dbReference type="Pfam" id="PF10412"/>
    </source>
</evidence>
<accession>A0A0F3MGQ8</accession>
<evidence type="ECO:0000256" key="3">
    <source>
        <dbReference type="ARBA" id="ARBA00022692"/>
    </source>
</evidence>
<dbReference type="PANTHER" id="PTHR37937:SF1">
    <property type="entry name" value="CONJUGATIVE TRANSFER: DNA TRANSPORT"/>
    <property type="match status" value="1"/>
</dbReference>
<protein>
    <submittedName>
        <fullName evidence="7">Type IV secretion-system coupling DNA-binding domain protein</fullName>
    </submittedName>
</protein>
<keyword evidence="4" id="KW-1133">Transmembrane helix</keyword>
<dbReference type="EMBL" id="LANO01000004">
    <property type="protein sequence ID" value="KJV53739.1"/>
    <property type="molecule type" value="Genomic_DNA"/>
</dbReference>
<keyword evidence="7" id="KW-0238">DNA-binding</keyword>
<dbReference type="GO" id="GO:0005886">
    <property type="term" value="C:plasma membrane"/>
    <property type="evidence" value="ECO:0007669"/>
    <property type="project" value="UniProtKB-SubCell"/>
</dbReference>
<dbReference type="AlphaFoldDB" id="A0A0F3MGQ8"/>
<dbReference type="InterPro" id="IPR051539">
    <property type="entry name" value="T4SS-coupling_protein"/>
</dbReference>
<dbReference type="Proteomes" id="UP000033769">
    <property type="component" value="Unassembled WGS sequence"/>
</dbReference>
<keyword evidence="5" id="KW-0472">Membrane</keyword>
<evidence type="ECO:0000256" key="2">
    <source>
        <dbReference type="ARBA" id="ARBA00022475"/>
    </source>
</evidence>
<dbReference type="Gene3D" id="3.40.50.300">
    <property type="entry name" value="P-loop containing nucleotide triphosphate hydrolases"/>
    <property type="match status" value="1"/>
</dbReference>
<dbReference type="InterPro" id="IPR019476">
    <property type="entry name" value="T4SS_TraD_DNA-bd"/>
</dbReference>
<dbReference type="Pfam" id="PF10412">
    <property type="entry name" value="TrwB_AAD_bind"/>
    <property type="match status" value="1"/>
</dbReference>
<evidence type="ECO:0000313" key="8">
    <source>
        <dbReference type="Proteomes" id="UP000033769"/>
    </source>
</evidence>
<proteinExistence type="predicted"/>
<name>A0A0F3MGQ8_ORITS</name>
<evidence type="ECO:0000256" key="5">
    <source>
        <dbReference type="ARBA" id="ARBA00023136"/>
    </source>
</evidence>
<comment type="subcellular location">
    <subcellularLocation>
        <location evidence="1">Cell membrane</location>
        <topology evidence="1">Multi-pass membrane protein</topology>
    </subcellularLocation>
</comment>
<keyword evidence="3" id="KW-0812">Transmembrane</keyword>
<comment type="caution">
    <text evidence="7">The sequence shown here is derived from an EMBL/GenBank/DDBJ whole genome shotgun (WGS) entry which is preliminary data.</text>
</comment>
<dbReference type="SUPFAM" id="SSF52540">
    <property type="entry name" value="P-loop containing nucleoside triphosphate hydrolases"/>
    <property type="match status" value="1"/>
</dbReference>
<evidence type="ECO:0000313" key="7">
    <source>
        <dbReference type="EMBL" id="KJV53739.1"/>
    </source>
</evidence>
<dbReference type="PANTHER" id="PTHR37937">
    <property type="entry name" value="CONJUGATIVE TRANSFER: DNA TRANSPORT"/>
    <property type="match status" value="1"/>
</dbReference>
<sequence length="113" mass="13048">MLDLFNSKFIFRVSDQVTAYKSALTLGEQEIIETQENLSYGSNTMRDGVNMNNVERKRILVMPSEIMNLPDLTCYVKLAGNFPITKLTMQLQNLNTAFVCEYKLLKKLKLLEY</sequence>
<evidence type="ECO:0000256" key="4">
    <source>
        <dbReference type="ARBA" id="ARBA00022989"/>
    </source>
</evidence>
<gene>
    <name evidence="7" type="ORF">OTSGILL_0498</name>
</gene>
<dbReference type="GO" id="GO:0003677">
    <property type="term" value="F:DNA binding"/>
    <property type="evidence" value="ECO:0007669"/>
    <property type="project" value="UniProtKB-KW"/>
</dbReference>
<dbReference type="PATRIC" id="fig|1359184.3.peg.1873"/>
<evidence type="ECO:0000256" key="1">
    <source>
        <dbReference type="ARBA" id="ARBA00004651"/>
    </source>
</evidence>
<organism evidence="7 8">
    <name type="scientific">Orientia tsutsugamushi str. Gilliam</name>
    <dbReference type="NCBI Taxonomy" id="1359184"/>
    <lineage>
        <taxon>Bacteria</taxon>
        <taxon>Pseudomonadati</taxon>
        <taxon>Pseudomonadota</taxon>
        <taxon>Alphaproteobacteria</taxon>
        <taxon>Rickettsiales</taxon>
        <taxon>Rickettsiaceae</taxon>
        <taxon>Rickettsieae</taxon>
        <taxon>Orientia</taxon>
    </lineage>
</organism>
<feature type="domain" description="Type IV secretion system coupling protein TraD DNA-binding" evidence="6">
    <location>
        <begin position="1"/>
        <end position="89"/>
    </location>
</feature>